<organism evidence="1 2">
    <name type="scientific">Cedecea neteri</name>
    <dbReference type="NCBI Taxonomy" id="158822"/>
    <lineage>
        <taxon>Bacteria</taxon>
        <taxon>Pseudomonadati</taxon>
        <taxon>Pseudomonadota</taxon>
        <taxon>Gammaproteobacteria</taxon>
        <taxon>Enterobacterales</taxon>
        <taxon>Enterobacteriaceae</taxon>
        <taxon>Cedecea</taxon>
    </lineage>
</organism>
<evidence type="ECO:0000313" key="2">
    <source>
        <dbReference type="Proteomes" id="UP000251197"/>
    </source>
</evidence>
<gene>
    <name evidence="1" type="ORF">NCTC12120_05437</name>
</gene>
<evidence type="ECO:0000313" key="1">
    <source>
        <dbReference type="EMBL" id="SQC92244.1"/>
    </source>
</evidence>
<reference evidence="1 2" key="1">
    <citation type="submission" date="2018-06" db="EMBL/GenBank/DDBJ databases">
        <authorList>
            <consortium name="Pathogen Informatics"/>
            <person name="Doyle S."/>
        </authorList>
    </citation>
    <scope>NUCLEOTIDE SEQUENCE [LARGE SCALE GENOMIC DNA]</scope>
    <source>
        <strain evidence="1 2">NCTC12120</strain>
    </source>
</reference>
<dbReference type="Proteomes" id="UP000251197">
    <property type="component" value="Unassembled WGS sequence"/>
</dbReference>
<dbReference type="EMBL" id="UAVU01000009">
    <property type="protein sequence ID" value="SQC92244.1"/>
    <property type="molecule type" value="Genomic_DNA"/>
</dbReference>
<accession>A0A2X3JB18</accession>
<proteinExistence type="predicted"/>
<name>A0A2X3JB18_9ENTR</name>
<sequence>MEDKILLALLTLALMTIPAVQQAIAFGVSSRFSFGLLF</sequence>
<dbReference type="AlphaFoldDB" id="A0A2X3JB18"/>
<protein>
    <submittedName>
        <fullName evidence="1">Uncharacterized protein</fullName>
    </submittedName>
</protein>